<accession>A0A0C3FE66</accession>
<feature type="compositionally biased region" description="Low complexity" evidence="1">
    <location>
        <begin position="30"/>
        <end position="51"/>
    </location>
</feature>
<reference evidence="2 3" key="1">
    <citation type="submission" date="2014-04" db="EMBL/GenBank/DDBJ databases">
        <authorList>
            <consortium name="DOE Joint Genome Institute"/>
            <person name="Kuo A."/>
            <person name="Tarkka M."/>
            <person name="Buscot F."/>
            <person name="Kohler A."/>
            <person name="Nagy L.G."/>
            <person name="Floudas D."/>
            <person name="Copeland A."/>
            <person name="Barry K.W."/>
            <person name="Cichocki N."/>
            <person name="Veneault-Fourrey C."/>
            <person name="LaButti K."/>
            <person name="Lindquist E.A."/>
            <person name="Lipzen A."/>
            <person name="Lundell T."/>
            <person name="Morin E."/>
            <person name="Murat C."/>
            <person name="Sun H."/>
            <person name="Tunlid A."/>
            <person name="Henrissat B."/>
            <person name="Grigoriev I.V."/>
            <person name="Hibbett D.S."/>
            <person name="Martin F."/>
            <person name="Nordberg H.P."/>
            <person name="Cantor M.N."/>
            <person name="Hua S.X."/>
        </authorList>
    </citation>
    <scope>NUCLEOTIDE SEQUENCE [LARGE SCALE GENOMIC DNA]</scope>
    <source>
        <strain evidence="2 3">F 1598</strain>
    </source>
</reference>
<feature type="compositionally biased region" description="Low complexity" evidence="1">
    <location>
        <begin position="128"/>
        <end position="146"/>
    </location>
</feature>
<feature type="compositionally biased region" description="Basic and acidic residues" evidence="1">
    <location>
        <begin position="76"/>
        <end position="97"/>
    </location>
</feature>
<keyword evidence="3" id="KW-1185">Reference proteome</keyword>
<dbReference type="Proteomes" id="UP000054166">
    <property type="component" value="Unassembled WGS sequence"/>
</dbReference>
<proteinExistence type="predicted"/>
<feature type="compositionally biased region" description="Basic and acidic residues" evidence="1">
    <location>
        <begin position="108"/>
        <end position="124"/>
    </location>
</feature>
<dbReference type="HOGENOM" id="CLU_1278044_0_0_1"/>
<feature type="compositionally biased region" description="Low complexity" evidence="1">
    <location>
        <begin position="1"/>
        <end position="16"/>
    </location>
</feature>
<feature type="compositionally biased region" description="Polar residues" evidence="1">
    <location>
        <begin position="60"/>
        <end position="75"/>
    </location>
</feature>
<sequence>MSYPGGYPYHEGGYSSMPSTPRASYSWELEQNPNQPGNFQQPEQPQQQQQAQPPPPQQELYESNPPSNPPIQTIQLEERVPIVPSQRREDYELERVQTHSRALPPQRPEGRLAESRGGEFKPHIQVDTSRPGSSSGPASAGSTSGPMRVSPTARGQAQFHPYRRPHGDAGRPRRDTELHVRFAGQGQPQGSMSAPSAAPPRITSLGSTIGSMRCAL</sequence>
<reference evidence="3" key="2">
    <citation type="submission" date="2015-01" db="EMBL/GenBank/DDBJ databases">
        <title>Evolutionary Origins and Diversification of the Mycorrhizal Mutualists.</title>
        <authorList>
            <consortium name="DOE Joint Genome Institute"/>
            <consortium name="Mycorrhizal Genomics Consortium"/>
            <person name="Kohler A."/>
            <person name="Kuo A."/>
            <person name="Nagy L.G."/>
            <person name="Floudas D."/>
            <person name="Copeland A."/>
            <person name="Barry K.W."/>
            <person name="Cichocki N."/>
            <person name="Veneault-Fourrey C."/>
            <person name="LaButti K."/>
            <person name="Lindquist E.A."/>
            <person name="Lipzen A."/>
            <person name="Lundell T."/>
            <person name="Morin E."/>
            <person name="Murat C."/>
            <person name="Riley R."/>
            <person name="Ohm R."/>
            <person name="Sun H."/>
            <person name="Tunlid A."/>
            <person name="Henrissat B."/>
            <person name="Grigoriev I.V."/>
            <person name="Hibbett D.S."/>
            <person name="Martin F."/>
        </authorList>
    </citation>
    <scope>NUCLEOTIDE SEQUENCE [LARGE SCALE GENOMIC DNA]</scope>
    <source>
        <strain evidence="3">F 1598</strain>
    </source>
</reference>
<feature type="compositionally biased region" description="Basic and acidic residues" evidence="1">
    <location>
        <begin position="165"/>
        <end position="180"/>
    </location>
</feature>
<gene>
    <name evidence="2" type="ORF">PILCRDRAFT_599921</name>
</gene>
<organism evidence="2 3">
    <name type="scientific">Piloderma croceum (strain F 1598)</name>
    <dbReference type="NCBI Taxonomy" id="765440"/>
    <lineage>
        <taxon>Eukaryota</taxon>
        <taxon>Fungi</taxon>
        <taxon>Dikarya</taxon>
        <taxon>Basidiomycota</taxon>
        <taxon>Agaricomycotina</taxon>
        <taxon>Agaricomycetes</taxon>
        <taxon>Agaricomycetidae</taxon>
        <taxon>Atheliales</taxon>
        <taxon>Atheliaceae</taxon>
        <taxon>Piloderma</taxon>
    </lineage>
</organism>
<name>A0A0C3FE66_PILCF</name>
<feature type="region of interest" description="Disordered" evidence="1">
    <location>
        <begin position="1"/>
        <end position="216"/>
    </location>
</feature>
<protein>
    <submittedName>
        <fullName evidence="2">Uncharacterized protein</fullName>
    </submittedName>
</protein>
<dbReference type="AlphaFoldDB" id="A0A0C3FE66"/>
<evidence type="ECO:0000256" key="1">
    <source>
        <dbReference type="SAM" id="MobiDB-lite"/>
    </source>
</evidence>
<dbReference type="InParanoid" id="A0A0C3FE66"/>
<dbReference type="EMBL" id="KN833018">
    <property type="protein sequence ID" value="KIM78219.1"/>
    <property type="molecule type" value="Genomic_DNA"/>
</dbReference>
<evidence type="ECO:0000313" key="3">
    <source>
        <dbReference type="Proteomes" id="UP000054166"/>
    </source>
</evidence>
<evidence type="ECO:0000313" key="2">
    <source>
        <dbReference type="EMBL" id="KIM78219.1"/>
    </source>
</evidence>